<proteinExistence type="predicted"/>
<organism evidence="1">
    <name type="scientific">uncultured Sulfurovum sp</name>
    <dbReference type="NCBI Taxonomy" id="269237"/>
    <lineage>
        <taxon>Bacteria</taxon>
        <taxon>Pseudomonadati</taxon>
        <taxon>Campylobacterota</taxon>
        <taxon>Epsilonproteobacteria</taxon>
        <taxon>Campylobacterales</taxon>
        <taxon>Sulfurovaceae</taxon>
        <taxon>Sulfurovum</taxon>
        <taxon>environmental samples</taxon>
    </lineage>
</organism>
<dbReference type="EMBL" id="CACVAS010000107">
    <property type="protein sequence ID" value="CAA6819137.1"/>
    <property type="molecule type" value="Genomic_DNA"/>
</dbReference>
<sequence>MHKIKRTIQTYIIMMLMTLGTLYAAPLMSLAQPAIEPSPLDAVENAGEGNVSFLISERNNVVVDGINRFKVTVTLGKVDLKNADIAGVKVLDARNSNADVTNKFDVDYLNAPDYIVRIQQKASEDLPGDMRYLVVIPITVRVNTPVTNPGNGFLVNMSSEGDAIADGDSSDYTFTRSAIVATNDIGTTLIGNVGGLSLADVTSNDTLNGTAVTLGTDTTITNVTNTTPLVVNTITGQVTVPAGTQTGIYTETYTLCEMTDNTNCDDATVTVTVTEAEIIANDDTNASVSSEGGIVIPEVTLNDTLSGVAFTLGTDVNITNVTDNTPYLTINPIRGEATVPADTPAGTYVETYTICENLNPANCTTADVNVTVLASEIIANDDTSTPILGITGGIAITDITDNDTLGAVLVNLGGDVNITNVTNTTPLVVNTTTGQVSVLAATPSGTYTETYTLCEKLNPTNCDTATITVEVVANPDYKPTLTVYGGIVYGEGVHEFSFDTLVRNLIPNTPHNVSNPLQIRIPRNTAISLNFDVTMTTFKGETVNNSLWSFDDSDSFDYIITYIGSDTPIDRLRFAFTGTFSVEEGEVGKFILETTIKANTGGDSNIDNNSDRDTLQKRL</sequence>
<accession>A0A6S6TLS6</accession>
<gene>
    <name evidence="1" type="ORF">HELGO_WM497</name>
</gene>
<name>A0A6S6TLS6_9BACT</name>
<reference evidence="1" key="1">
    <citation type="submission" date="2020-01" db="EMBL/GenBank/DDBJ databases">
        <authorList>
            <person name="Meier V. D."/>
            <person name="Meier V D."/>
        </authorList>
    </citation>
    <scope>NUCLEOTIDE SEQUENCE</scope>
    <source>
        <strain evidence="1">HLG_WM_MAG_01</strain>
    </source>
</reference>
<evidence type="ECO:0000313" key="1">
    <source>
        <dbReference type="EMBL" id="CAA6819137.1"/>
    </source>
</evidence>
<protein>
    <submittedName>
        <fullName evidence="1">Uncharacterized protein</fullName>
    </submittedName>
</protein>
<dbReference type="AlphaFoldDB" id="A0A6S6TLS6"/>